<evidence type="ECO:0000256" key="1">
    <source>
        <dbReference type="SAM" id="MobiDB-lite"/>
    </source>
</evidence>
<feature type="region of interest" description="Disordered" evidence="1">
    <location>
        <begin position="46"/>
        <end position="134"/>
    </location>
</feature>
<organism evidence="2 3">
    <name type="scientific">Trichostrongylus colubriformis</name>
    <name type="common">Black scour worm</name>
    <dbReference type="NCBI Taxonomy" id="6319"/>
    <lineage>
        <taxon>Eukaryota</taxon>
        <taxon>Metazoa</taxon>
        <taxon>Ecdysozoa</taxon>
        <taxon>Nematoda</taxon>
        <taxon>Chromadorea</taxon>
        <taxon>Rhabditida</taxon>
        <taxon>Rhabditina</taxon>
        <taxon>Rhabditomorpha</taxon>
        <taxon>Strongyloidea</taxon>
        <taxon>Trichostrongylidae</taxon>
        <taxon>Trichostrongylus</taxon>
    </lineage>
</organism>
<dbReference type="Proteomes" id="UP001331761">
    <property type="component" value="Unassembled WGS sequence"/>
</dbReference>
<dbReference type="EMBL" id="WIXE01003876">
    <property type="protein sequence ID" value="KAK5983554.1"/>
    <property type="molecule type" value="Genomic_DNA"/>
</dbReference>
<sequence length="134" mass="15993">MLWQKLSNFRRFFQRKGKTNGCNDYDGTHFHDEVDVGCTLRLVDKAAMRGDSEEDDSDYYEDEEYSDEEYWDEEEEYDEDEQEYVEEEEEGEDEEQEELEAEEVEEGEEEEEESCDGEDEMHSLAESAEEESSR</sequence>
<feature type="non-terminal residue" evidence="2">
    <location>
        <position position="134"/>
    </location>
</feature>
<evidence type="ECO:0000313" key="2">
    <source>
        <dbReference type="EMBL" id="KAK5983554.1"/>
    </source>
</evidence>
<keyword evidence="3" id="KW-1185">Reference proteome</keyword>
<feature type="compositionally biased region" description="Acidic residues" evidence="1">
    <location>
        <begin position="52"/>
        <end position="119"/>
    </location>
</feature>
<protein>
    <submittedName>
        <fullName evidence="2">Uncharacterized protein</fullName>
    </submittedName>
</protein>
<reference evidence="2 3" key="1">
    <citation type="submission" date="2019-10" db="EMBL/GenBank/DDBJ databases">
        <title>Assembly and Annotation for the nematode Trichostrongylus colubriformis.</title>
        <authorList>
            <person name="Martin J."/>
        </authorList>
    </citation>
    <scope>NUCLEOTIDE SEQUENCE [LARGE SCALE GENOMIC DNA]</scope>
    <source>
        <strain evidence="2">G859</strain>
        <tissue evidence="2">Whole worm</tissue>
    </source>
</reference>
<comment type="caution">
    <text evidence="2">The sequence shown here is derived from an EMBL/GenBank/DDBJ whole genome shotgun (WGS) entry which is preliminary data.</text>
</comment>
<gene>
    <name evidence="2" type="ORF">GCK32_020829</name>
</gene>
<evidence type="ECO:0000313" key="3">
    <source>
        <dbReference type="Proteomes" id="UP001331761"/>
    </source>
</evidence>
<name>A0AAN8J347_TRICO</name>
<accession>A0AAN8J347</accession>
<dbReference type="AlphaFoldDB" id="A0AAN8J347"/>
<proteinExistence type="predicted"/>